<dbReference type="GeneID" id="19332549"/>
<proteinExistence type="predicted"/>
<dbReference type="HOGENOM" id="CLU_1949755_0_0_1"/>
<accession>N1Q937</accession>
<dbReference type="Proteomes" id="UP000016932">
    <property type="component" value="Unassembled WGS sequence"/>
</dbReference>
<feature type="region of interest" description="Disordered" evidence="1">
    <location>
        <begin position="1"/>
        <end position="58"/>
    </location>
</feature>
<name>N1Q937_PSEFD</name>
<evidence type="ECO:0000256" key="1">
    <source>
        <dbReference type="SAM" id="MobiDB-lite"/>
    </source>
</evidence>
<dbReference type="RefSeq" id="XP_007922036.1">
    <property type="nucleotide sequence ID" value="XM_007923845.1"/>
</dbReference>
<gene>
    <name evidence="2" type="ORF">MYCFIDRAFT_170848</name>
</gene>
<dbReference type="VEuPathDB" id="FungiDB:MYCFIDRAFT_170848"/>
<protein>
    <submittedName>
        <fullName evidence="2">Uncharacterized protein</fullName>
    </submittedName>
</protein>
<dbReference type="KEGG" id="pfj:MYCFIDRAFT_170848"/>
<keyword evidence="3" id="KW-1185">Reference proteome</keyword>
<feature type="compositionally biased region" description="Gly residues" evidence="1">
    <location>
        <begin position="1"/>
        <end position="15"/>
    </location>
</feature>
<feature type="compositionally biased region" description="Basic and acidic residues" evidence="1">
    <location>
        <begin position="35"/>
        <end position="58"/>
    </location>
</feature>
<organism evidence="2 3">
    <name type="scientific">Pseudocercospora fijiensis (strain CIRAD86)</name>
    <name type="common">Black leaf streak disease fungus</name>
    <name type="synonym">Mycosphaerella fijiensis</name>
    <dbReference type="NCBI Taxonomy" id="383855"/>
    <lineage>
        <taxon>Eukaryota</taxon>
        <taxon>Fungi</taxon>
        <taxon>Dikarya</taxon>
        <taxon>Ascomycota</taxon>
        <taxon>Pezizomycotina</taxon>
        <taxon>Dothideomycetes</taxon>
        <taxon>Dothideomycetidae</taxon>
        <taxon>Mycosphaerellales</taxon>
        <taxon>Mycosphaerellaceae</taxon>
        <taxon>Pseudocercospora</taxon>
    </lineage>
</organism>
<evidence type="ECO:0000313" key="2">
    <source>
        <dbReference type="EMBL" id="EME89389.1"/>
    </source>
</evidence>
<dbReference type="EMBL" id="KB446555">
    <property type="protein sequence ID" value="EME89389.1"/>
    <property type="molecule type" value="Genomic_DNA"/>
</dbReference>
<evidence type="ECO:0000313" key="3">
    <source>
        <dbReference type="Proteomes" id="UP000016932"/>
    </source>
</evidence>
<dbReference type="AlphaFoldDB" id="N1Q937"/>
<reference evidence="2 3" key="1">
    <citation type="journal article" date="2012" name="PLoS Pathog.">
        <title>Diverse lifestyles and strategies of plant pathogenesis encoded in the genomes of eighteen Dothideomycetes fungi.</title>
        <authorList>
            <person name="Ohm R.A."/>
            <person name="Feau N."/>
            <person name="Henrissat B."/>
            <person name="Schoch C.L."/>
            <person name="Horwitz B.A."/>
            <person name="Barry K.W."/>
            <person name="Condon B.J."/>
            <person name="Copeland A.C."/>
            <person name="Dhillon B."/>
            <person name="Glaser F."/>
            <person name="Hesse C.N."/>
            <person name="Kosti I."/>
            <person name="LaButti K."/>
            <person name="Lindquist E.A."/>
            <person name="Lucas S."/>
            <person name="Salamov A.A."/>
            <person name="Bradshaw R.E."/>
            <person name="Ciuffetti L."/>
            <person name="Hamelin R.C."/>
            <person name="Kema G.H.J."/>
            <person name="Lawrence C."/>
            <person name="Scott J.A."/>
            <person name="Spatafora J.W."/>
            <person name="Turgeon B.G."/>
            <person name="de Wit P.J.G.M."/>
            <person name="Zhong S."/>
            <person name="Goodwin S.B."/>
            <person name="Grigoriev I.V."/>
        </authorList>
    </citation>
    <scope>NUCLEOTIDE SEQUENCE [LARGE SCALE GENOMIC DNA]</scope>
    <source>
        <strain evidence="2 3">CIRAD86</strain>
    </source>
</reference>
<sequence>MRPGRAGSGNEGGRAGPQFSNHFTPPATPSPPQSEHGHENGDDERSITAHGRECLDGWNDAKPKTLLFSGFRTERLTLSTTTSLLPPCSIIRSSNISFSSLAYFANFPSAIQGSVTHFTPADRGVSSYT</sequence>